<organism evidence="9">
    <name type="scientific">Ixodes ricinus</name>
    <name type="common">Common tick</name>
    <name type="synonym">Acarus ricinus</name>
    <dbReference type="NCBI Taxonomy" id="34613"/>
    <lineage>
        <taxon>Eukaryota</taxon>
        <taxon>Metazoa</taxon>
        <taxon>Ecdysozoa</taxon>
        <taxon>Arthropoda</taxon>
        <taxon>Chelicerata</taxon>
        <taxon>Arachnida</taxon>
        <taxon>Acari</taxon>
        <taxon>Parasitiformes</taxon>
        <taxon>Ixodida</taxon>
        <taxon>Ixodoidea</taxon>
        <taxon>Ixodidae</taxon>
        <taxon>Ixodinae</taxon>
        <taxon>Ixodes</taxon>
    </lineage>
</organism>
<dbReference type="InterPro" id="IPR038565">
    <property type="entry name" value="CLIP_sf"/>
</dbReference>
<reference evidence="9" key="1">
    <citation type="submission" date="2012-12" db="EMBL/GenBank/DDBJ databases">
        <title>Identification and characterization of a phenylalanine ammonia-lyase gene family in Isatis indigotica Fort.</title>
        <authorList>
            <person name="Liu Q."/>
            <person name="Chen J."/>
            <person name="Zhou X."/>
            <person name="Di P."/>
            <person name="Xiao Y."/>
            <person name="Xuan H."/>
            <person name="Zhang L."/>
            <person name="Chen W."/>
        </authorList>
    </citation>
    <scope>NUCLEOTIDE SEQUENCE</scope>
    <source>
        <tissue evidence="9">Salivary gland</tissue>
    </source>
</reference>
<feature type="region of interest" description="Disordered" evidence="6">
    <location>
        <begin position="84"/>
        <end position="106"/>
    </location>
</feature>
<evidence type="ECO:0000259" key="8">
    <source>
        <dbReference type="PROSITE" id="PS51888"/>
    </source>
</evidence>
<evidence type="ECO:0000256" key="2">
    <source>
        <dbReference type="ARBA" id="ARBA00022729"/>
    </source>
</evidence>
<keyword evidence="3" id="KW-0378">Hydrolase</keyword>
<dbReference type="PROSITE" id="PS51888">
    <property type="entry name" value="CLIP"/>
    <property type="match status" value="1"/>
</dbReference>
<keyword evidence="2 7" id="KW-0732">Signal</keyword>
<evidence type="ECO:0000256" key="3">
    <source>
        <dbReference type="ARBA" id="ARBA00022801"/>
    </source>
</evidence>
<sequence>MATYIMVLAAFLTHQAVAQQTNGNCQTPFKEEGNCVLTGSCPTLDKVITNQTVLRHYVCGFRRNKPKLCCPTTSQEGKPFAQLFTTTTPAPTSPSAAPEPPPFTFVAPRRPATLAPLSSRSSHPNPLTNYPSFLPGGCGI</sequence>
<dbReference type="InterPro" id="IPR022700">
    <property type="entry name" value="CLIP"/>
</dbReference>
<accession>A0A0K8RAT3</accession>
<evidence type="ECO:0000256" key="6">
    <source>
        <dbReference type="SAM" id="MobiDB-lite"/>
    </source>
</evidence>
<protein>
    <submittedName>
        <fullName evidence="9">Putative serine protease</fullName>
    </submittedName>
</protein>
<evidence type="ECO:0000256" key="1">
    <source>
        <dbReference type="ARBA" id="ARBA00022670"/>
    </source>
</evidence>
<feature type="compositionally biased region" description="Low complexity" evidence="6">
    <location>
        <begin position="84"/>
        <end position="96"/>
    </location>
</feature>
<dbReference type="SMART" id="SM00680">
    <property type="entry name" value="CLIP"/>
    <property type="match status" value="1"/>
</dbReference>
<dbReference type="GO" id="GO:0008236">
    <property type="term" value="F:serine-type peptidase activity"/>
    <property type="evidence" value="ECO:0007669"/>
    <property type="project" value="UniProtKB-KW"/>
</dbReference>
<keyword evidence="4" id="KW-0720">Serine protease</keyword>
<evidence type="ECO:0000256" key="7">
    <source>
        <dbReference type="SAM" id="SignalP"/>
    </source>
</evidence>
<dbReference type="AlphaFoldDB" id="A0A0K8RAT3"/>
<feature type="domain" description="Clip" evidence="8">
    <location>
        <begin position="24"/>
        <end position="70"/>
    </location>
</feature>
<proteinExistence type="evidence at transcript level"/>
<dbReference type="Pfam" id="PF12032">
    <property type="entry name" value="CLIP"/>
    <property type="match status" value="1"/>
</dbReference>
<name>A0A0K8RAT3_IXORI</name>
<evidence type="ECO:0000313" key="9">
    <source>
        <dbReference type="EMBL" id="JAA68176.1"/>
    </source>
</evidence>
<feature type="chain" id="PRO_5034128677" evidence="7">
    <location>
        <begin position="19"/>
        <end position="140"/>
    </location>
</feature>
<evidence type="ECO:0000256" key="4">
    <source>
        <dbReference type="ARBA" id="ARBA00022825"/>
    </source>
</evidence>
<dbReference type="GO" id="GO:0006508">
    <property type="term" value="P:proteolysis"/>
    <property type="evidence" value="ECO:0007669"/>
    <property type="project" value="UniProtKB-KW"/>
</dbReference>
<feature type="signal peptide" evidence="7">
    <location>
        <begin position="1"/>
        <end position="18"/>
    </location>
</feature>
<keyword evidence="5" id="KW-1015">Disulfide bond</keyword>
<dbReference type="Gene3D" id="3.30.1640.30">
    <property type="match status" value="1"/>
</dbReference>
<keyword evidence="1 9" id="KW-0645">Protease</keyword>
<evidence type="ECO:0000256" key="5">
    <source>
        <dbReference type="ARBA" id="ARBA00023157"/>
    </source>
</evidence>
<dbReference type="EMBL" id="GADI01005632">
    <property type="protein sequence ID" value="JAA68176.1"/>
    <property type="molecule type" value="mRNA"/>
</dbReference>